<dbReference type="GO" id="GO:0006355">
    <property type="term" value="P:regulation of DNA-templated transcription"/>
    <property type="evidence" value="ECO:0007669"/>
    <property type="project" value="InterPro"/>
</dbReference>
<dbReference type="InterPro" id="IPR011990">
    <property type="entry name" value="TPR-like_helical_dom_sf"/>
</dbReference>
<dbReference type="OrthoDB" id="5521887at2"/>
<comment type="similarity">
    <text evidence="1">Belongs to the AfsR/DnrI/RedD regulatory family.</text>
</comment>
<feature type="domain" description="OmpR/PhoB-type" evidence="6">
    <location>
        <begin position="1"/>
        <end position="92"/>
    </location>
</feature>
<organism evidence="7 8">
    <name type="scientific">Actinoallomurus bryophytorum</name>
    <dbReference type="NCBI Taxonomy" id="1490222"/>
    <lineage>
        <taxon>Bacteria</taxon>
        <taxon>Bacillati</taxon>
        <taxon>Actinomycetota</taxon>
        <taxon>Actinomycetes</taxon>
        <taxon>Streptosporangiales</taxon>
        <taxon>Thermomonosporaceae</taxon>
        <taxon>Actinoallomurus</taxon>
    </lineage>
</organism>
<dbReference type="InterPro" id="IPR027417">
    <property type="entry name" value="P-loop_NTPase"/>
</dbReference>
<dbReference type="InterPro" id="IPR005158">
    <property type="entry name" value="BTAD"/>
</dbReference>
<dbReference type="InterPro" id="IPR016032">
    <property type="entry name" value="Sig_transdc_resp-reg_C-effctor"/>
</dbReference>
<dbReference type="Gene3D" id="1.25.40.10">
    <property type="entry name" value="Tetratricopeptide repeat domain"/>
    <property type="match status" value="2"/>
</dbReference>
<comment type="caution">
    <text evidence="7">The sequence shown here is derived from an EMBL/GenBank/DDBJ whole genome shotgun (WGS) entry which is preliminary data.</text>
</comment>
<dbReference type="SUPFAM" id="SSF52540">
    <property type="entry name" value="P-loop containing nucleoside triphosphate hydrolases"/>
    <property type="match status" value="1"/>
</dbReference>
<evidence type="ECO:0000256" key="2">
    <source>
        <dbReference type="ARBA" id="ARBA00023015"/>
    </source>
</evidence>
<dbReference type="Gene3D" id="3.40.50.300">
    <property type="entry name" value="P-loop containing nucleotide triphosphate hydrolases"/>
    <property type="match status" value="1"/>
</dbReference>
<dbReference type="GO" id="GO:0000160">
    <property type="term" value="P:phosphorelay signal transduction system"/>
    <property type="evidence" value="ECO:0007669"/>
    <property type="project" value="InterPro"/>
</dbReference>
<gene>
    <name evidence="7" type="ORF">FB559_6131</name>
</gene>
<dbReference type="RefSeq" id="WP_141959939.1">
    <property type="nucleotide sequence ID" value="NZ_VFOZ01000001.1"/>
</dbReference>
<dbReference type="SMART" id="SM00862">
    <property type="entry name" value="Trans_reg_C"/>
    <property type="match status" value="1"/>
</dbReference>
<evidence type="ECO:0000313" key="8">
    <source>
        <dbReference type="Proteomes" id="UP000316096"/>
    </source>
</evidence>
<dbReference type="Pfam" id="PF03704">
    <property type="entry name" value="BTAD"/>
    <property type="match status" value="1"/>
</dbReference>
<feature type="DNA-binding region" description="OmpR/PhoB-type" evidence="5">
    <location>
        <begin position="1"/>
        <end position="92"/>
    </location>
</feature>
<dbReference type="SUPFAM" id="SSF46894">
    <property type="entry name" value="C-terminal effector domain of the bipartite response regulators"/>
    <property type="match status" value="1"/>
</dbReference>
<dbReference type="PANTHER" id="PTHR35807:SF1">
    <property type="entry name" value="TRANSCRIPTIONAL REGULATOR REDD"/>
    <property type="match status" value="1"/>
</dbReference>
<evidence type="ECO:0000256" key="5">
    <source>
        <dbReference type="PROSITE-ProRule" id="PRU01091"/>
    </source>
</evidence>
<dbReference type="PANTHER" id="PTHR35807">
    <property type="entry name" value="TRANSCRIPTIONAL REGULATOR REDD-RELATED"/>
    <property type="match status" value="1"/>
</dbReference>
<dbReference type="InterPro" id="IPR001867">
    <property type="entry name" value="OmpR/PhoB-type_DNA-bd"/>
</dbReference>
<proteinExistence type="inferred from homology"/>
<dbReference type="SUPFAM" id="SSF48452">
    <property type="entry name" value="TPR-like"/>
    <property type="match status" value="2"/>
</dbReference>
<accession>A0A543CU34</accession>
<protein>
    <submittedName>
        <fullName evidence="7">DNA-binding SARP family transcriptional activator</fullName>
    </submittedName>
</protein>
<evidence type="ECO:0000256" key="3">
    <source>
        <dbReference type="ARBA" id="ARBA00023125"/>
    </source>
</evidence>
<evidence type="ECO:0000256" key="4">
    <source>
        <dbReference type="ARBA" id="ARBA00023163"/>
    </source>
</evidence>
<keyword evidence="8" id="KW-1185">Reference proteome</keyword>
<sequence>MRIRLLGPVELRREDGARVEVSGPKRRAVLALLSLELGRCVPLERLFELLWGDDPPAQARAALQGHVAALRKALDGSSFVLLTRTPGYELTGTPADVDALRFDALAAEAATLDDDAAASVLLERALGLWSGAALADLPDTELRGVLTDRLDDARSAVMRGWAERQLRLGNGTVAIPALEQCVRADGLQEPMIALLVRCLHQAGRVADALAVFHHARARLDEDLGVTPGPLLQDALASVLADDRTPAAPPPPRPAPSRAPAATVNACALPRSPAGFVGRNEESRWLDRECGPDRAGSGLAVVVGPAGAGKSATVIRWAHGAASGFRDGHLFADLRGFDPAGPADPAETLAAFLRALGVTEYAIPEDPAARAVLFRERTLDRRLLLVLDNVRSAGDVTTLLPDGPGCATVITSRNRLEDLLVTDAAASLHLDALPSADAHGLLERLLTPERVGAEPDAATQLIRLCDRLPLALRIAAARLVARPTWTLSDLVEELTDERTRLLSLDTQGAMSVRGALAMTYRHLSQPAARLLALLTVHPGAEVDLSSAAALLETDLPRARHALGSLAAYHLLAESTPGRYARHDLVRLYGEELLSEQGHDAYRHALARLLDHHLASTREAARRVQPLSAPFDPLEFEPRSVVRMPDVRSALTWFRTEEPVIRGLVGLAAERGEHERAWRLAQSANSLYYGAGRLTDRLTCLRSGLRAARLSGTKEALATMEASTASALCGSGRAEEALDLAAEAVARTGPGDGDLHVYALAVQALATGLAGDLASADLLSSRALDLIRTGGYRQYADSTLSNAAALKGMAGDAGAALLHAREARSLLSEHPAATFQLSAMVNEAQALQVLGRTEEAGRVWQEALELCRTAGSLQMHALTEHQYAEFNLEAGRTDDAIQHLRAAVELYSLRGESELADELGRQASTLEAHPSG</sequence>
<dbReference type="EMBL" id="VFOZ01000001">
    <property type="protein sequence ID" value="TQM00418.1"/>
    <property type="molecule type" value="Genomic_DNA"/>
</dbReference>
<reference evidence="7 8" key="1">
    <citation type="submission" date="2019-06" db="EMBL/GenBank/DDBJ databases">
        <title>Sequencing the genomes of 1000 actinobacteria strains.</title>
        <authorList>
            <person name="Klenk H.-P."/>
        </authorList>
    </citation>
    <scope>NUCLEOTIDE SEQUENCE [LARGE SCALE GENOMIC DNA]</scope>
    <source>
        <strain evidence="7 8">DSM 102200</strain>
    </source>
</reference>
<keyword evidence="4" id="KW-0804">Transcription</keyword>
<dbReference type="Pfam" id="PF00486">
    <property type="entry name" value="Trans_reg_C"/>
    <property type="match status" value="1"/>
</dbReference>
<keyword evidence="2" id="KW-0805">Transcription regulation</keyword>
<dbReference type="SMART" id="SM01043">
    <property type="entry name" value="BTAD"/>
    <property type="match status" value="1"/>
</dbReference>
<dbReference type="InterPro" id="IPR036388">
    <property type="entry name" value="WH-like_DNA-bd_sf"/>
</dbReference>
<dbReference type="Gene3D" id="1.10.10.10">
    <property type="entry name" value="Winged helix-like DNA-binding domain superfamily/Winged helix DNA-binding domain"/>
    <property type="match status" value="1"/>
</dbReference>
<evidence type="ECO:0000313" key="7">
    <source>
        <dbReference type="EMBL" id="TQM00418.1"/>
    </source>
</evidence>
<dbReference type="PROSITE" id="PS51755">
    <property type="entry name" value="OMPR_PHOB"/>
    <property type="match status" value="1"/>
</dbReference>
<dbReference type="InterPro" id="IPR051677">
    <property type="entry name" value="AfsR-DnrI-RedD_regulator"/>
</dbReference>
<evidence type="ECO:0000259" key="6">
    <source>
        <dbReference type="PROSITE" id="PS51755"/>
    </source>
</evidence>
<dbReference type="AlphaFoldDB" id="A0A543CU34"/>
<dbReference type="GO" id="GO:0003677">
    <property type="term" value="F:DNA binding"/>
    <property type="evidence" value="ECO:0007669"/>
    <property type="project" value="UniProtKB-UniRule"/>
</dbReference>
<dbReference type="Proteomes" id="UP000316096">
    <property type="component" value="Unassembled WGS sequence"/>
</dbReference>
<name>A0A543CU34_9ACTN</name>
<keyword evidence="3 5" id="KW-0238">DNA-binding</keyword>
<evidence type="ECO:0000256" key="1">
    <source>
        <dbReference type="ARBA" id="ARBA00005820"/>
    </source>
</evidence>